<feature type="transmembrane region" description="Helical" evidence="2">
    <location>
        <begin position="7"/>
        <end position="30"/>
    </location>
</feature>
<feature type="transmembrane region" description="Helical" evidence="2">
    <location>
        <begin position="36"/>
        <end position="56"/>
    </location>
</feature>
<feature type="compositionally biased region" description="Acidic residues" evidence="1">
    <location>
        <begin position="84"/>
        <end position="97"/>
    </location>
</feature>
<evidence type="ECO:0008006" key="5">
    <source>
        <dbReference type="Google" id="ProtNLM"/>
    </source>
</evidence>
<dbReference type="EMBL" id="JBBVGT010000002">
    <property type="protein sequence ID" value="MFB5944993.1"/>
    <property type="molecule type" value="Genomic_DNA"/>
</dbReference>
<proteinExistence type="predicted"/>
<evidence type="ECO:0000313" key="4">
    <source>
        <dbReference type="Proteomes" id="UP001580928"/>
    </source>
</evidence>
<evidence type="ECO:0000256" key="1">
    <source>
        <dbReference type="SAM" id="MobiDB-lite"/>
    </source>
</evidence>
<dbReference type="RefSeq" id="WP_375556551.1">
    <property type="nucleotide sequence ID" value="NZ_JBBVGT010000002.1"/>
</dbReference>
<keyword evidence="4" id="KW-1185">Reference proteome</keyword>
<dbReference type="Proteomes" id="UP001580928">
    <property type="component" value="Unassembled WGS sequence"/>
</dbReference>
<keyword evidence="2" id="KW-0812">Transmembrane</keyword>
<keyword evidence="2" id="KW-1133">Transmembrane helix</keyword>
<accession>A0ABV5CCA5</accession>
<comment type="caution">
    <text evidence="3">The sequence shown here is derived from an EMBL/GenBank/DDBJ whole genome shotgun (WGS) entry which is preliminary data.</text>
</comment>
<gene>
    <name evidence="3" type="ORF">WKR92_04030</name>
</gene>
<name>A0ABV5CCA5_9SPHI</name>
<evidence type="ECO:0000256" key="2">
    <source>
        <dbReference type="SAM" id="Phobius"/>
    </source>
</evidence>
<sequence length="97" mass="11014">MRAKTIFIIITTVLVTIILMNNTDAVTFWIFGDVQIPKLAVLGALFALGFLLGFLARGRRKRVEQEFTIQQSAAADHNSKYDDENTDDDFADENYIR</sequence>
<keyword evidence="2" id="KW-0472">Membrane</keyword>
<evidence type="ECO:0000313" key="3">
    <source>
        <dbReference type="EMBL" id="MFB5944993.1"/>
    </source>
</evidence>
<protein>
    <recommendedName>
        <fullName evidence="5">Lipopolysaccharide assembly protein A domain-containing protein</fullName>
    </recommendedName>
</protein>
<organism evidence="3 4">
    <name type="scientific">Albibacterium profundi</name>
    <dbReference type="NCBI Taxonomy" id="3134906"/>
    <lineage>
        <taxon>Bacteria</taxon>
        <taxon>Pseudomonadati</taxon>
        <taxon>Bacteroidota</taxon>
        <taxon>Sphingobacteriia</taxon>
        <taxon>Sphingobacteriales</taxon>
        <taxon>Sphingobacteriaceae</taxon>
        <taxon>Albibacterium</taxon>
    </lineage>
</organism>
<feature type="region of interest" description="Disordered" evidence="1">
    <location>
        <begin position="73"/>
        <end position="97"/>
    </location>
</feature>
<reference evidence="3 4" key="1">
    <citation type="submission" date="2024-04" db="EMBL/GenBank/DDBJ databases">
        <title>Albibacterium profundi sp. nov., isolated from sediment of the Challenger Deep of Mariana Trench.</title>
        <authorList>
            <person name="Wang Y."/>
        </authorList>
    </citation>
    <scope>NUCLEOTIDE SEQUENCE [LARGE SCALE GENOMIC DNA]</scope>
    <source>
        <strain evidence="3 4">RHL897</strain>
    </source>
</reference>